<reference evidence="2" key="1">
    <citation type="submission" date="2021-03" db="EMBL/GenBank/DDBJ databases">
        <title>Draft genome sequence of rust myrtle Austropuccinia psidii MF-1, a brazilian biotype.</title>
        <authorList>
            <person name="Quecine M.C."/>
            <person name="Pachon D.M.R."/>
            <person name="Bonatelli M.L."/>
            <person name="Correr F.H."/>
            <person name="Franceschini L.M."/>
            <person name="Leite T.F."/>
            <person name="Margarido G.R.A."/>
            <person name="Almeida C.A."/>
            <person name="Ferrarezi J.A."/>
            <person name="Labate C.A."/>
        </authorList>
    </citation>
    <scope>NUCLEOTIDE SEQUENCE</scope>
    <source>
        <strain evidence="2">MF-1</strain>
    </source>
</reference>
<evidence type="ECO:0000256" key="1">
    <source>
        <dbReference type="SAM" id="Phobius"/>
    </source>
</evidence>
<comment type="caution">
    <text evidence="2">The sequence shown here is derived from an EMBL/GenBank/DDBJ whole genome shotgun (WGS) entry which is preliminary data.</text>
</comment>
<keyword evidence="1" id="KW-1133">Transmembrane helix</keyword>
<name>A0A9Q3JZU8_9BASI</name>
<keyword evidence="1" id="KW-0812">Transmembrane</keyword>
<feature type="transmembrane region" description="Helical" evidence="1">
    <location>
        <begin position="20"/>
        <end position="39"/>
    </location>
</feature>
<sequence length="67" mass="7660">MKLSWLAAVVPFNSCLWTPLIFTGYLRVITFASSSFFMFQTQILEFYHCRSTISCGGAPLAVMHRHQ</sequence>
<evidence type="ECO:0000313" key="2">
    <source>
        <dbReference type="EMBL" id="MBW0572415.1"/>
    </source>
</evidence>
<keyword evidence="3" id="KW-1185">Reference proteome</keyword>
<dbReference type="AlphaFoldDB" id="A0A9Q3JZU8"/>
<organism evidence="2 3">
    <name type="scientific">Austropuccinia psidii MF-1</name>
    <dbReference type="NCBI Taxonomy" id="1389203"/>
    <lineage>
        <taxon>Eukaryota</taxon>
        <taxon>Fungi</taxon>
        <taxon>Dikarya</taxon>
        <taxon>Basidiomycota</taxon>
        <taxon>Pucciniomycotina</taxon>
        <taxon>Pucciniomycetes</taxon>
        <taxon>Pucciniales</taxon>
        <taxon>Sphaerophragmiaceae</taxon>
        <taxon>Austropuccinia</taxon>
    </lineage>
</organism>
<protein>
    <submittedName>
        <fullName evidence="2">Uncharacterized protein</fullName>
    </submittedName>
</protein>
<accession>A0A9Q3JZU8</accession>
<dbReference type="Proteomes" id="UP000765509">
    <property type="component" value="Unassembled WGS sequence"/>
</dbReference>
<proteinExistence type="predicted"/>
<keyword evidence="1" id="KW-0472">Membrane</keyword>
<gene>
    <name evidence="2" type="ORF">O181_112130</name>
</gene>
<dbReference type="EMBL" id="AVOT02090052">
    <property type="protein sequence ID" value="MBW0572415.1"/>
    <property type="molecule type" value="Genomic_DNA"/>
</dbReference>
<evidence type="ECO:0000313" key="3">
    <source>
        <dbReference type="Proteomes" id="UP000765509"/>
    </source>
</evidence>